<dbReference type="EMBL" id="SKBM01000006">
    <property type="protein sequence ID" value="TCZ63978.1"/>
    <property type="molecule type" value="Genomic_DNA"/>
</dbReference>
<evidence type="ECO:0000313" key="2">
    <source>
        <dbReference type="Proteomes" id="UP000295023"/>
    </source>
</evidence>
<dbReference type="Proteomes" id="UP000295023">
    <property type="component" value="Unassembled WGS sequence"/>
</dbReference>
<dbReference type="RefSeq" id="WP_132286915.1">
    <property type="nucleotide sequence ID" value="NZ_SKBM01000006.1"/>
</dbReference>
<evidence type="ECO:0000313" key="1">
    <source>
        <dbReference type="EMBL" id="TCZ63978.1"/>
    </source>
</evidence>
<comment type="caution">
    <text evidence="1">The sequence shown here is derived from an EMBL/GenBank/DDBJ whole genome shotgun (WGS) entry which is preliminary data.</text>
</comment>
<reference evidence="1 2" key="1">
    <citation type="submission" date="2019-03" db="EMBL/GenBank/DDBJ databases">
        <title>Paracraurococcus aquatilis NE82 genome sequence.</title>
        <authorList>
            <person name="Zhao Y."/>
            <person name="Du Z."/>
        </authorList>
    </citation>
    <scope>NUCLEOTIDE SEQUENCE [LARGE SCALE GENOMIC DNA]</scope>
    <source>
        <strain evidence="1 2">NE82</strain>
    </source>
</reference>
<protein>
    <submittedName>
        <fullName evidence="1">Uncharacterized protein</fullName>
    </submittedName>
</protein>
<proteinExistence type="predicted"/>
<keyword evidence="2" id="KW-1185">Reference proteome</keyword>
<dbReference type="OrthoDB" id="232875at2"/>
<organism evidence="1 2">
    <name type="scientific">Roseicella aquatilis</name>
    <dbReference type="NCBI Taxonomy" id="2527868"/>
    <lineage>
        <taxon>Bacteria</taxon>
        <taxon>Pseudomonadati</taxon>
        <taxon>Pseudomonadota</taxon>
        <taxon>Alphaproteobacteria</taxon>
        <taxon>Acetobacterales</taxon>
        <taxon>Roseomonadaceae</taxon>
        <taxon>Roseicella</taxon>
    </lineage>
</organism>
<accession>A0A4R4DRI5</accession>
<dbReference type="AlphaFoldDB" id="A0A4R4DRI5"/>
<gene>
    <name evidence="1" type="ORF">EXY23_08345</name>
</gene>
<sequence>MASFNPRKFADPDRLRGIAPARLEAFMAPWRGYLLDRDFVFPASTLIEIDYAGLADILMRPDAATPGDMVDALYYVQETASAEDMDQLLAAVRARGLMVTDDPAATPIDLAIDVWRVAPEVVRAHHAEAIAMRQQNFEYFGPGQPVRGAFPGIDAELRQRLESEFDDWFESHRRGRGCRMFVIRHTPMTWILVRHGQPTRREASQKDDGGVGTEFYRPQRHDVLIFDERSGDLGVHASTKGERNLYLRTLGRHLFSGEEHFPPAGRFTLDPLIADGSEALNVEDVDGIKGVRLVEYRRYWGGVYRETETRKAEDIFAALADRNIRTLAGGRLNSATFKVAFEDSEKERSVTIRPPGIARYERNDDSELIEQWLRRRGFILSGQRVDDDEAATAVLEGV</sequence>
<name>A0A4R4DRI5_9PROT</name>